<sequence length="407" mass="44058">MAMSATSMSIHNTPRVAHIDDEMDVDPEAEDDVETEAEEEVDQLDSDSTQDEAPAGNPKARQRRPVQRERVPGQTLIPMDRLETILDSEGVASHMSKEAMFAVAAATESFIKRLAETGYRFAHHEQRSTFNYRDLASSTMTFKEFEFLRDTMPTPISLTDALERRAAKEKELLEPAVSTAPSPIPGTTPLPTPLPSSTPDLPNPTATKQRKGRSTNGSMEANAHANSSHRSTPASDTVSRRQSTREPKPRRRHDAPSSDVEMLDDAPPAAKAQNGNTRSRGPRERSSRSRLAGDEDGSTGSRAHSRAANGQDSIGAMTNGSAVGGKSLRGADNFGAGHAHPGGTYLPPEYLSAHNGGSPDDRWSSSSSAHSHMSHGQYMGPGMPFGRNGLTENPGRTIYSQQRQPNR</sequence>
<evidence type="ECO:0000256" key="2">
    <source>
        <dbReference type="ARBA" id="ARBA00023242"/>
    </source>
</evidence>
<evidence type="ECO:0000313" key="6">
    <source>
        <dbReference type="Proteomes" id="UP000703269"/>
    </source>
</evidence>
<evidence type="ECO:0000313" key="5">
    <source>
        <dbReference type="EMBL" id="GJE97191.1"/>
    </source>
</evidence>
<reference evidence="5 6" key="1">
    <citation type="submission" date="2021-08" db="EMBL/GenBank/DDBJ databases">
        <title>Draft Genome Sequence of Phanerochaete sordida strain YK-624.</title>
        <authorList>
            <person name="Mori T."/>
            <person name="Dohra H."/>
            <person name="Suzuki T."/>
            <person name="Kawagishi H."/>
            <person name="Hirai H."/>
        </authorList>
    </citation>
    <scope>NUCLEOTIDE SEQUENCE [LARGE SCALE GENOMIC DNA]</scope>
    <source>
        <strain evidence="5 6">YK-624</strain>
    </source>
</reference>
<dbReference type="GO" id="GO:0046982">
    <property type="term" value="F:protein heterodimerization activity"/>
    <property type="evidence" value="ECO:0007669"/>
    <property type="project" value="InterPro"/>
</dbReference>
<comment type="subcellular location">
    <subcellularLocation>
        <location evidence="1">Nucleus</location>
    </subcellularLocation>
</comment>
<feature type="compositionally biased region" description="Polar residues" evidence="3">
    <location>
        <begin position="214"/>
        <end position="241"/>
    </location>
</feature>
<feature type="compositionally biased region" description="Acidic residues" evidence="3">
    <location>
        <begin position="21"/>
        <end position="50"/>
    </location>
</feature>
<dbReference type="OrthoDB" id="636685at2759"/>
<evidence type="ECO:0000256" key="1">
    <source>
        <dbReference type="ARBA" id="ARBA00004123"/>
    </source>
</evidence>
<dbReference type="EMBL" id="BPQB01000068">
    <property type="protein sequence ID" value="GJE97191.1"/>
    <property type="molecule type" value="Genomic_DNA"/>
</dbReference>
<proteinExistence type="predicted"/>
<feature type="compositionally biased region" description="Polar residues" evidence="3">
    <location>
        <begin position="298"/>
        <end position="321"/>
    </location>
</feature>
<dbReference type="PANTHER" id="PTHR10252:SF54">
    <property type="entry name" value="CHROMATIN ACCESSIBILITY COMPLEX PROTEIN 1"/>
    <property type="match status" value="1"/>
</dbReference>
<dbReference type="GO" id="GO:0006261">
    <property type="term" value="P:DNA-templated DNA replication"/>
    <property type="evidence" value="ECO:0007669"/>
    <property type="project" value="TreeGrafter"/>
</dbReference>
<feature type="compositionally biased region" description="Low complexity" evidence="3">
    <location>
        <begin position="364"/>
        <end position="375"/>
    </location>
</feature>
<dbReference type="Proteomes" id="UP000703269">
    <property type="component" value="Unassembled WGS sequence"/>
</dbReference>
<dbReference type="GO" id="GO:0008623">
    <property type="term" value="C:CHRAC"/>
    <property type="evidence" value="ECO:0007669"/>
    <property type="project" value="TreeGrafter"/>
</dbReference>
<dbReference type="SUPFAM" id="SSF47113">
    <property type="entry name" value="Histone-fold"/>
    <property type="match status" value="1"/>
</dbReference>
<dbReference type="InterPro" id="IPR003958">
    <property type="entry name" value="CBFA_NFYB_domain"/>
</dbReference>
<evidence type="ECO:0000259" key="4">
    <source>
        <dbReference type="Pfam" id="PF00808"/>
    </source>
</evidence>
<dbReference type="AlphaFoldDB" id="A0A9P3GLH5"/>
<feature type="domain" description="Transcription factor CBF/NF-Y/archaeal histone" evidence="4">
    <location>
        <begin position="77"/>
        <end position="136"/>
    </location>
</feature>
<dbReference type="PANTHER" id="PTHR10252">
    <property type="entry name" value="HISTONE-LIKE TRANSCRIPTION FACTOR CCAAT-RELATED"/>
    <property type="match status" value="1"/>
</dbReference>
<dbReference type="Gene3D" id="1.10.20.10">
    <property type="entry name" value="Histone, subunit A"/>
    <property type="match status" value="1"/>
</dbReference>
<feature type="compositionally biased region" description="Pro residues" evidence="3">
    <location>
        <begin position="182"/>
        <end position="196"/>
    </location>
</feature>
<feature type="region of interest" description="Disordered" evidence="3">
    <location>
        <begin position="173"/>
        <end position="407"/>
    </location>
</feature>
<feature type="compositionally biased region" description="Basic and acidic residues" evidence="3">
    <location>
        <begin position="281"/>
        <end position="293"/>
    </location>
</feature>
<name>A0A9P3GLH5_9APHY</name>
<dbReference type="InterPro" id="IPR050568">
    <property type="entry name" value="Transcr_DNA_Rep_Reg"/>
</dbReference>
<keyword evidence="2" id="KW-0539">Nucleus</keyword>
<accession>A0A9P3GLH5</accession>
<feature type="compositionally biased region" description="Polar residues" evidence="3">
    <location>
        <begin position="398"/>
        <end position="407"/>
    </location>
</feature>
<dbReference type="Pfam" id="PF00808">
    <property type="entry name" value="CBFD_NFYB_HMF"/>
    <property type="match status" value="1"/>
</dbReference>
<feature type="compositionally biased region" description="Polar residues" evidence="3">
    <location>
        <begin position="1"/>
        <end position="12"/>
    </location>
</feature>
<evidence type="ECO:0000256" key="3">
    <source>
        <dbReference type="SAM" id="MobiDB-lite"/>
    </source>
</evidence>
<comment type="caution">
    <text evidence="5">The sequence shown here is derived from an EMBL/GenBank/DDBJ whole genome shotgun (WGS) entry which is preliminary data.</text>
</comment>
<gene>
    <name evidence="5" type="ORF">PsYK624_134040</name>
</gene>
<feature type="region of interest" description="Disordered" evidence="3">
    <location>
        <begin position="1"/>
        <end position="71"/>
    </location>
</feature>
<dbReference type="InterPro" id="IPR009072">
    <property type="entry name" value="Histone-fold"/>
</dbReference>
<keyword evidence="6" id="KW-1185">Reference proteome</keyword>
<protein>
    <recommendedName>
        <fullName evidence="4">Transcription factor CBF/NF-Y/archaeal histone domain-containing protein</fullName>
    </recommendedName>
</protein>
<organism evidence="5 6">
    <name type="scientific">Phanerochaete sordida</name>
    <dbReference type="NCBI Taxonomy" id="48140"/>
    <lineage>
        <taxon>Eukaryota</taxon>
        <taxon>Fungi</taxon>
        <taxon>Dikarya</taxon>
        <taxon>Basidiomycota</taxon>
        <taxon>Agaricomycotina</taxon>
        <taxon>Agaricomycetes</taxon>
        <taxon>Polyporales</taxon>
        <taxon>Phanerochaetaceae</taxon>
        <taxon>Phanerochaete</taxon>
    </lineage>
</organism>